<feature type="transmembrane region" description="Helical" evidence="10">
    <location>
        <begin position="174"/>
        <end position="199"/>
    </location>
</feature>
<dbReference type="GO" id="GO:0016020">
    <property type="term" value="C:membrane"/>
    <property type="evidence" value="ECO:0007669"/>
    <property type="project" value="InterPro"/>
</dbReference>
<keyword evidence="10" id="KW-0812">Transmembrane</keyword>
<keyword evidence="10" id="KW-1133">Transmembrane helix</keyword>
<evidence type="ECO:0000256" key="10">
    <source>
        <dbReference type="SAM" id="Phobius"/>
    </source>
</evidence>
<evidence type="ECO:0000256" key="2">
    <source>
        <dbReference type="ARBA" id="ARBA00012438"/>
    </source>
</evidence>
<feature type="transmembrane region" description="Helical" evidence="10">
    <location>
        <begin position="110"/>
        <end position="127"/>
    </location>
</feature>
<dbReference type="InterPro" id="IPR011712">
    <property type="entry name" value="Sig_transdc_His_kin_sub3_dim/P"/>
</dbReference>
<evidence type="ECO:0000313" key="13">
    <source>
        <dbReference type="Proteomes" id="UP000035721"/>
    </source>
</evidence>
<evidence type="ECO:0000256" key="1">
    <source>
        <dbReference type="ARBA" id="ARBA00000085"/>
    </source>
</evidence>
<keyword evidence="8" id="KW-0902">Two-component regulatory system</keyword>
<dbReference type="Pfam" id="PF07730">
    <property type="entry name" value="HisKA_3"/>
    <property type="match status" value="1"/>
</dbReference>
<evidence type="ECO:0000259" key="11">
    <source>
        <dbReference type="Pfam" id="PF07730"/>
    </source>
</evidence>
<dbReference type="AlphaFoldDB" id="A0A077M0I7"/>
<gene>
    <name evidence="12" type="ORF">BN12_2160005</name>
</gene>
<dbReference type="InterPro" id="IPR036890">
    <property type="entry name" value="HATPase_C_sf"/>
</dbReference>
<dbReference type="RefSeq" id="WP_083454745.1">
    <property type="nucleotide sequence ID" value="NZ_HF570958.1"/>
</dbReference>
<evidence type="ECO:0000256" key="8">
    <source>
        <dbReference type="ARBA" id="ARBA00023012"/>
    </source>
</evidence>
<sequence>MPSARRPVARRLGEYFAVDSDWQRPLEPIARQDVWVGVTATVVSLVSIELSRGMGYFEHVGTPRWLEWLIVALACGLLVIRRRFPLAAGAGAALHLFVVGVTVPTLMGHASMQVVYFVAFYSAVAYARDRRTMAVVMGLVVTLMFGWLAWQFAVGNAVAQLQRELGDTRPQGPLSPVASSVVLTLLINAVYFGGAAVMGQVAWRGARQREALAEQAATIAEQSADLQRRAVVDERLRIARELHDVVAHHVAVIGIQAAAGRKMLDRDTAATRGALTEIERSSRDAVTQMRDLLGTLRSAAEETPSGEGNRSPQPGPDSLPDLVAVHATPTLATTYDVVANPPDAVDRLPGPVALTLVRTAQEALANVSRHSTATRVAVVLRVEETAEGGYAEVEVIDDGRPRAGTSGSGLGQLGIRERAASQRGVVEIGPRVAGGYRVRVRLPLPAPCRAPRGASRGPARAGGETVAADASRGVSAGRSPGSSEGPA</sequence>
<organism evidence="12 13">
    <name type="scientific">Nostocoides japonicum T1-X7</name>
    <dbReference type="NCBI Taxonomy" id="1194083"/>
    <lineage>
        <taxon>Bacteria</taxon>
        <taxon>Bacillati</taxon>
        <taxon>Actinomycetota</taxon>
        <taxon>Actinomycetes</taxon>
        <taxon>Micrococcales</taxon>
        <taxon>Intrasporangiaceae</taxon>
        <taxon>Nostocoides</taxon>
    </lineage>
</organism>
<dbReference type="SUPFAM" id="SSF55874">
    <property type="entry name" value="ATPase domain of HSP90 chaperone/DNA topoisomerase II/histidine kinase"/>
    <property type="match status" value="1"/>
</dbReference>
<keyword evidence="10" id="KW-0472">Membrane</keyword>
<feature type="domain" description="Signal transduction histidine kinase subgroup 3 dimerisation and phosphoacceptor" evidence="11">
    <location>
        <begin position="234"/>
        <end position="300"/>
    </location>
</feature>
<reference evidence="12 13" key="1">
    <citation type="journal article" date="2013" name="ISME J.">
        <title>A metabolic model for members of the genus Tetrasphaera involved in enhanced biological phosphorus removal.</title>
        <authorList>
            <person name="Kristiansen R."/>
            <person name="Nguyen H.T.T."/>
            <person name="Saunders A.M."/>
            <person name="Nielsen J.L."/>
            <person name="Wimmer R."/>
            <person name="Le V.Q."/>
            <person name="McIlroy S.J."/>
            <person name="Petrovski S."/>
            <person name="Seviour R.J."/>
            <person name="Calteau A."/>
            <person name="Nielsen K.L."/>
            <person name="Nielsen P.H."/>
        </authorList>
    </citation>
    <scope>NUCLEOTIDE SEQUENCE [LARGE SCALE GENOMIC DNA]</scope>
    <source>
        <strain evidence="12 13">T1-X7</strain>
    </source>
</reference>
<keyword evidence="7" id="KW-0067">ATP-binding</keyword>
<protein>
    <recommendedName>
        <fullName evidence="2">histidine kinase</fullName>
        <ecNumber evidence="2">2.7.13.3</ecNumber>
    </recommendedName>
</protein>
<dbReference type="Gene3D" id="3.30.565.10">
    <property type="entry name" value="Histidine kinase-like ATPase, C-terminal domain"/>
    <property type="match status" value="1"/>
</dbReference>
<dbReference type="EMBL" id="CAJB01000131">
    <property type="protein sequence ID" value="CCH77699.1"/>
    <property type="molecule type" value="Genomic_DNA"/>
</dbReference>
<dbReference type="GO" id="GO:0005524">
    <property type="term" value="F:ATP binding"/>
    <property type="evidence" value="ECO:0007669"/>
    <property type="project" value="UniProtKB-KW"/>
</dbReference>
<evidence type="ECO:0000256" key="7">
    <source>
        <dbReference type="ARBA" id="ARBA00022840"/>
    </source>
</evidence>
<evidence type="ECO:0000256" key="3">
    <source>
        <dbReference type="ARBA" id="ARBA00022553"/>
    </source>
</evidence>
<keyword evidence="3" id="KW-0597">Phosphoprotein</keyword>
<dbReference type="PANTHER" id="PTHR24421:SF10">
    <property type="entry name" value="NITRATE_NITRITE SENSOR PROTEIN NARQ"/>
    <property type="match status" value="1"/>
</dbReference>
<evidence type="ECO:0000313" key="12">
    <source>
        <dbReference type="EMBL" id="CCH77699.1"/>
    </source>
</evidence>
<evidence type="ECO:0000256" key="5">
    <source>
        <dbReference type="ARBA" id="ARBA00022741"/>
    </source>
</evidence>
<keyword evidence="4" id="KW-0808">Transferase</keyword>
<dbReference type="CDD" id="cd16917">
    <property type="entry name" value="HATPase_UhpB-NarQ-NarX-like"/>
    <property type="match status" value="1"/>
</dbReference>
<comment type="catalytic activity">
    <reaction evidence="1">
        <text>ATP + protein L-histidine = ADP + protein N-phospho-L-histidine.</text>
        <dbReference type="EC" id="2.7.13.3"/>
    </reaction>
</comment>
<feature type="compositionally biased region" description="Low complexity" evidence="9">
    <location>
        <begin position="446"/>
        <end position="463"/>
    </location>
</feature>
<dbReference type="GO" id="GO:0046983">
    <property type="term" value="F:protein dimerization activity"/>
    <property type="evidence" value="ECO:0007669"/>
    <property type="project" value="InterPro"/>
</dbReference>
<feature type="transmembrane region" description="Helical" evidence="10">
    <location>
        <begin position="134"/>
        <end position="154"/>
    </location>
</feature>
<feature type="transmembrane region" description="Helical" evidence="10">
    <location>
        <begin position="87"/>
        <end position="104"/>
    </location>
</feature>
<dbReference type="PANTHER" id="PTHR24421">
    <property type="entry name" value="NITRATE/NITRITE SENSOR PROTEIN NARX-RELATED"/>
    <property type="match status" value="1"/>
</dbReference>
<evidence type="ECO:0000256" key="6">
    <source>
        <dbReference type="ARBA" id="ARBA00022777"/>
    </source>
</evidence>
<accession>A0A077M0I7</accession>
<dbReference type="InterPro" id="IPR050482">
    <property type="entry name" value="Sensor_HK_TwoCompSys"/>
</dbReference>
<dbReference type="Proteomes" id="UP000035721">
    <property type="component" value="Unassembled WGS sequence"/>
</dbReference>
<comment type="caution">
    <text evidence="12">The sequence shown here is derived from an EMBL/GenBank/DDBJ whole genome shotgun (WGS) entry which is preliminary data.</text>
</comment>
<dbReference type="EC" id="2.7.13.3" evidence="2"/>
<evidence type="ECO:0000256" key="4">
    <source>
        <dbReference type="ARBA" id="ARBA00022679"/>
    </source>
</evidence>
<name>A0A077M0I7_9MICO</name>
<keyword evidence="6 12" id="KW-0418">Kinase</keyword>
<keyword evidence="5" id="KW-0547">Nucleotide-binding</keyword>
<dbReference type="STRING" id="1194083.BN12_2160005"/>
<evidence type="ECO:0000256" key="9">
    <source>
        <dbReference type="SAM" id="MobiDB-lite"/>
    </source>
</evidence>
<dbReference type="GO" id="GO:0000155">
    <property type="term" value="F:phosphorelay sensor kinase activity"/>
    <property type="evidence" value="ECO:0007669"/>
    <property type="project" value="InterPro"/>
</dbReference>
<dbReference type="Gene3D" id="1.20.5.1930">
    <property type="match status" value="1"/>
</dbReference>
<proteinExistence type="predicted"/>
<keyword evidence="13" id="KW-1185">Reference proteome</keyword>
<feature type="region of interest" description="Disordered" evidence="9">
    <location>
        <begin position="446"/>
        <end position="487"/>
    </location>
</feature>
<dbReference type="OrthoDB" id="227596at2"/>
<feature type="region of interest" description="Disordered" evidence="9">
    <location>
        <begin position="299"/>
        <end position="320"/>
    </location>
</feature>